<protein>
    <submittedName>
        <fullName evidence="14">Gamma-aminobutyric acid receptor alpha-like</fullName>
    </submittedName>
</protein>
<dbReference type="InterPro" id="IPR006202">
    <property type="entry name" value="Neur_chan_lig-bd"/>
</dbReference>
<feature type="chain" id="PRO_5040558239" evidence="11">
    <location>
        <begin position="21"/>
        <end position="772"/>
    </location>
</feature>
<gene>
    <name evidence="14" type="ORF">PACLA_8A014275</name>
</gene>
<dbReference type="EMBL" id="CACRXK020000381">
    <property type="protein sequence ID" value="CAB3981363.1"/>
    <property type="molecule type" value="Genomic_DNA"/>
</dbReference>
<feature type="transmembrane region" description="Helical" evidence="11">
    <location>
        <begin position="749"/>
        <end position="768"/>
    </location>
</feature>
<evidence type="ECO:0000256" key="11">
    <source>
        <dbReference type="RuleBase" id="RU000687"/>
    </source>
</evidence>
<dbReference type="Proteomes" id="UP001152795">
    <property type="component" value="Unassembled WGS sequence"/>
</dbReference>
<evidence type="ECO:0000259" key="12">
    <source>
        <dbReference type="Pfam" id="PF02931"/>
    </source>
</evidence>
<dbReference type="Gene3D" id="2.70.170.10">
    <property type="entry name" value="Neurotransmitter-gated ion-channel ligand-binding domain"/>
    <property type="match status" value="2"/>
</dbReference>
<keyword evidence="10 11" id="KW-0407">Ion channel</keyword>
<feature type="domain" description="Neurotransmitter-gated ion-channel transmembrane" evidence="13">
    <location>
        <begin position="245"/>
        <end position="362"/>
    </location>
</feature>
<evidence type="ECO:0000256" key="8">
    <source>
        <dbReference type="ARBA" id="ARBA00023065"/>
    </source>
</evidence>
<sequence length="772" mass="89279">MKMLILSVGCFGLCFYSVIAQGFTFESVEREKPATETETLHELLDEYDIRTRPNVQKQPVIVQVSGQIQQFKDIKESTMEFTSSVFLIQTWKDPRLRHNFTGILSLNGDEVSERIWLPDTYVPNSNQFTLNGKNQLAVISKDGLVYYSARVQIVAACQMYLQSFPMDIQECELRIESYAYPTEHMQLAWNKTKQPLVVINTQMAEFEIADISCTNENVTYKAGKYTRLRATFRFERRMGFYLIQVYLPSLIITILSWLSFYIDPKDIGDRVSLGITTILTIVFLLGTNNSYMPRVSYAKAIDWYLITSFMFVFATLVESLVVFKFYRSDDMLNENEERKAKVTEGYKPNNAMRTQLINQDAPLSRFKEFVGQWNTGSQKPVRVEVIGQIQQFKDIKESTMEFTSSVFLIQRWKDPRLKHKVAGTLSLKGEEVSERIWTPDTYVPNSNQFTLHEKNQLAVISIDGGVYYSARVTIVAACQMYLQSFPMDVQECILKIESYAYSRDHMQLAWNTETSQPIQVINTQMAEFEIADIKCTVENVTYKAGNYTSLRATFRFERRMGFYLIQVYLPCLIITILSWLSFYIDARDIGERVSLGITTILTIVFLLGTNNSSMPRVSYAKAIDLYLITCFMFVFATLVESLVVFKFSRYDEMLKEDKKTNITEEVIGYKPNNVMREDSVKMDALKQQEATSPCLVDENGETRSLRIAFAHNDLYRRSRSSVVLPKCIPKSYVYTSNCKFSLSQMIDRVCRVLFPVSFGFMNILYWYLLTLK</sequence>
<evidence type="ECO:0000256" key="2">
    <source>
        <dbReference type="ARBA" id="ARBA00004236"/>
    </source>
</evidence>
<comment type="caution">
    <text evidence="14">The sequence shown here is derived from an EMBL/GenBank/DDBJ whole genome shotgun (WGS) entry which is preliminary data.</text>
</comment>
<dbReference type="FunFam" id="2.70.170.10:FF:000045">
    <property type="entry name" value="Predicted protein"/>
    <property type="match status" value="2"/>
</dbReference>
<feature type="transmembrane region" description="Helical" evidence="11">
    <location>
        <begin position="625"/>
        <end position="645"/>
    </location>
</feature>
<dbReference type="InterPro" id="IPR006029">
    <property type="entry name" value="Neurotrans-gated_channel_TM"/>
</dbReference>
<keyword evidence="5 11" id="KW-0812">Transmembrane</keyword>
<evidence type="ECO:0000313" key="14">
    <source>
        <dbReference type="EMBL" id="CAB3981363.1"/>
    </source>
</evidence>
<dbReference type="InterPro" id="IPR038050">
    <property type="entry name" value="Neuro_actylchol_rec"/>
</dbReference>
<dbReference type="CDD" id="cd18990">
    <property type="entry name" value="LGIC_ECD_GABAAR"/>
    <property type="match status" value="2"/>
</dbReference>
<dbReference type="CDD" id="cd19049">
    <property type="entry name" value="LGIC_TM_anion"/>
    <property type="match status" value="2"/>
</dbReference>
<evidence type="ECO:0000256" key="7">
    <source>
        <dbReference type="ARBA" id="ARBA00022989"/>
    </source>
</evidence>
<organism evidence="14 15">
    <name type="scientific">Paramuricea clavata</name>
    <name type="common">Red gorgonian</name>
    <name type="synonym">Violescent sea-whip</name>
    <dbReference type="NCBI Taxonomy" id="317549"/>
    <lineage>
        <taxon>Eukaryota</taxon>
        <taxon>Metazoa</taxon>
        <taxon>Cnidaria</taxon>
        <taxon>Anthozoa</taxon>
        <taxon>Octocorallia</taxon>
        <taxon>Malacalcyonacea</taxon>
        <taxon>Plexauridae</taxon>
        <taxon>Paramuricea</taxon>
    </lineage>
</organism>
<dbReference type="GO" id="GO:0005886">
    <property type="term" value="C:plasma membrane"/>
    <property type="evidence" value="ECO:0007669"/>
    <property type="project" value="UniProtKB-SubCell"/>
</dbReference>
<dbReference type="NCBIfam" id="TIGR00860">
    <property type="entry name" value="LIC"/>
    <property type="match status" value="2"/>
</dbReference>
<keyword evidence="15" id="KW-1185">Reference proteome</keyword>
<evidence type="ECO:0000259" key="13">
    <source>
        <dbReference type="Pfam" id="PF02932"/>
    </source>
</evidence>
<feature type="transmembrane region" description="Helical" evidence="11">
    <location>
        <begin position="238"/>
        <end position="259"/>
    </location>
</feature>
<evidence type="ECO:0000256" key="10">
    <source>
        <dbReference type="ARBA" id="ARBA00023303"/>
    </source>
</evidence>
<dbReference type="PRINTS" id="PR00252">
    <property type="entry name" value="NRIONCHANNEL"/>
</dbReference>
<dbReference type="InterPro" id="IPR036734">
    <property type="entry name" value="Neur_chan_lig-bd_sf"/>
</dbReference>
<dbReference type="PANTHER" id="PTHR18945">
    <property type="entry name" value="NEUROTRANSMITTER GATED ION CHANNEL"/>
    <property type="match status" value="1"/>
</dbReference>
<feature type="transmembrane region" description="Helical" evidence="11">
    <location>
        <begin position="303"/>
        <end position="323"/>
    </location>
</feature>
<dbReference type="Gene3D" id="1.20.58.390">
    <property type="entry name" value="Neurotransmitter-gated ion-channel transmembrane domain"/>
    <property type="match status" value="2"/>
</dbReference>
<accession>A0A7D9HIB0</accession>
<dbReference type="AlphaFoldDB" id="A0A7D9HIB0"/>
<dbReference type="GO" id="GO:0005230">
    <property type="term" value="F:extracellular ligand-gated monoatomic ion channel activity"/>
    <property type="evidence" value="ECO:0007669"/>
    <property type="project" value="InterPro"/>
</dbReference>
<keyword evidence="4" id="KW-1003">Cell membrane</keyword>
<feature type="domain" description="Neurotransmitter-gated ion-channel transmembrane" evidence="13">
    <location>
        <begin position="567"/>
        <end position="766"/>
    </location>
</feature>
<feature type="domain" description="Neurotransmitter-gated ion-channel ligand-binding" evidence="12">
    <location>
        <begin position="37"/>
        <end position="238"/>
    </location>
</feature>
<comment type="similarity">
    <text evidence="11">Belongs to the ligand-gated ion channel (TC 1.A.9) family.</text>
</comment>
<evidence type="ECO:0000256" key="6">
    <source>
        <dbReference type="ARBA" id="ARBA00022729"/>
    </source>
</evidence>
<dbReference type="InterPro" id="IPR006028">
    <property type="entry name" value="GABAA/Glycine_rcpt"/>
</dbReference>
<feature type="signal peptide" evidence="11">
    <location>
        <begin position="1"/>
        <end position="20"/>
    </location>
</feature>
<comment type="subcellular location">
    <subcellularLocation>
        <location evidence="2">Cell membrane</location>
    </subcellularLocation>
    <subcellularLocation>
        <location evidence="1">Membrane</location>
        <topology evidence="1">Multi-pass membrane protein</topology>
    </subcellularLocation>
</comment>
<dbReference type="OrthoDB" id="203862at2759"/>
<dbReference type="SUPFAM" id="SSF90112">
    <property type="entry name" value="Neurotransmitter-gated ion-channel transmembrane pore"/>
    <property type="match status" value="2"/>
</dbReference>
<feature type="domain" description="Neurotransmitter-gated ion-channel ligand-binding" evidence="12">
    <location>
        <begin position="377"/>
        <end position="560"/>
    </location>
</feature>
<dbReference type="InterPro" id="IPR006201">
    <property type="entry name" value="Neur_channel"/>
</dbReference>
<keyword evidence="9 11" id="KW-0472">Membrane</keyword>
<feature type="transmembrane region" description="Helical" evidence="11">
    <location>
        <begin position="271"/>
        <end position="291"/>
    </location>
</feature>
<dbReference type="PROSITE" id="PS00236">
    <property type="entry name" value="NEUROTR_ION_CHANNEL"/>
    <property type="match status" value="2"/>
</dbReference>
<dbReference type="PRINTS" id="PR00253">
    <property type="entry name" value="GABAARECEPTR"/>
</dbReference>
<dbReference type="Pfam" id="PF02932">
    <property type="entry name" value="Neur_chan_memb"/>
    <property type="match status" value="2"/>
</dbReference>
<dbReference type="GO" id="GO:0004888">
    <property type="term" value="F:transmembrane signaling receptor activity"/>
    <property type="evidence" value="ECO:0007669"/>
    <property type="project" value="InterPro"/>
</dbReference>
<reference evidence="14" key="1">
    <citation type="submission" date="2020-04" db="EMBL/GenBank/DDBJ databases">
        <authorList>
            <person name="Alioto T."/>
            <person name="Alioto T."/>
            <person name="Gomez Garrido J."/>
        </authorList>
    </citation>
    <scope>NUCLEOTIDE SEQUENCE</scope>
    <source>
        <strain evidence="14">A484AB</strain>
    </source>
</reference>
<keyword evidence="14" id="KW-0675">Receptor</keyword>
<dbReference type="FunFam" id="1.20.58.390:FF:000137">
    <property type="entry name" value="Predicted protein"/>
    <property type="match status" value="2"/>
</dbReference>
<dbReference type="Pfam" id="PF02931">
    <property type="entry name" value="Neur_chan_LBD"/>
    <property type="match status" value="2"/>
</dbReference>
<evidence type="ECO:0000256" key="5">
    <source>
        <dbReference type="ARBA" id="ARBA00022692"/>
    </source>
</evidence>
<proteinExistence type="inferred from homology"/>
<feature type="transmembrane region" description="Helical" evidence="11">
    <location>
        <begin position="561"/>
        <end position="584"/>
    </location>
</feature>
<keyword evidence="6 11" id="KW-0732">Signal</keyword>
<evidence type="ECO:0000256" key="1">
    <source>
        <dbReference type="ARBA" id="ARBA00004141"/>
    </source>
</evidence>
<keyword evidence="8 11" id="KW-0406">Ion transport</keyword>
<evidence type="ECO:0000256" key="4">
    <source>
        <dbReference type="ARBA" id="ARBA00022475"/>
    </source>
</evidence>
<evidence type="ECO:0000256" key="9">
    <source>
        <dbReference type="ARBA" id="ARBA00023136"/>
    </source>
</evidence>
<keyword evidence="7 11" id="KW-1133">Transmembrane helix</keyword>
<keyword evidence="3 11" id="KW-0813">Transport</keyword>
<name>A0A7D9HIB0_PARCT</name>
<dbReference type="SUPFAM" id="SSF63712">
    <property type="entry name" value="Nicotinic receptor ligand binding domain-like"/>
    <property type="match status" value="2"/>
</dbReference>
<evidence type="ECO:0000256" key="3">
    <source>
        <dbReference type="ARBA" id="ARBA00022448"/>
    </source>
</evidence>
<evidence type="ECO:0000313" key="15">
    <source>
        <dbReference type="Proteomes" id="UP001152795"/>
    </source>
</evidence>
<dbReference type="InterPro" id="IPR036719">
    <property type="entry name" value="Neuro-gated_channel_TM_sf"/>
</dbReference>
<dbReference type="InterPro" id="IPR018000">
    <property type="entry name" value="Neurotransmitter_ion_chnl_CS"/>
</dbReference>
<comment type="caution">
    <text evidence="11">Lacks conserved residue(s) required for the propagation of feature annotation.</text>
</comment>